<keyword evidence="8" id="KW-1185">Reference proteome</keyword>
<evidence type="ECO:0000256" key="5">
    <source>
        <dbReference type="SAM" id="Phobius"/>
    </source>
</evidence>
<keyword evidence="4 5" id="KW-0472">Membrane</keyword>
<dbReference type="InterPro" id="IPR052706">
    <property type="entry name" value="Membrane-Transporter-like"/>
</dbReference>
<dbReference type="Gene3D" id="3.30.750.24">
    <property type="entry name" value="STAS domain"/>
    <property type="match status" value="1"/>
</dbReference>
<feature type="transmembrane region" description="Helical" evidence="5">
    <location>
        <begin position="259"/>
        <end position="280"/>
    </location>
</feature>
<reference evidence="8" key="1">
    <citation type="submission" date="2015-08" db="EMBL/GenBank/DDBJ databases">
        <title>Genome sequencing project for genomic taxonomy and phylogenomics of Bacillus-like bacteria.</title>
        <authorList>
            <person name="Liu B."/>
            <person name="Wang J."/>
            <person name="Zhu Y."/>
            <person name="Liu G."/>
            <person name="Chen Q."/>
            <person name="Chen Z."/>
            <person name="Lan J."/>
            <person name="Che J."/>
            <person name="Ge C."/>
            <person name="Shi H."/>
            <person name="Pan Z."/>
            <person name="Liu X."/>
        </authorList>
    </citation>
    <scope>NUCLEOTIDE SEQUENCE [LARGE SCALE GENOMIC DNA]</scope>
    <source>
        <strain evidence="8">FJAT-4402</strain>
    </source>
</reference>
<proteinExistence type="predicted"/>
<evidence type="ECO:0000256" key="4">
    <source>
        <dbReference type="ARBA" id="ARBA00023136"/>
    </source>
</evidence>
<evidence type="ECO:0000256" key="1">
    <source>
        <dbReference type="ARBA" id="ARBA00004141"/>
    </source>
</evidence>
<feature type="transmembrane region" description="Helical" evidence="5">
    <location>
        <begin position="145"/>
        <end position="161"/>
    </location>
</feature>
<gene>
    <name evidence="7" type="ORF">AM592_00700</name>
</gene>
<feature type="transmembrane region" description="Helical" evidence="5">
    <location>
        <begin position="119"/>
        <end position="139"/>
    </location>
</feature>
<feature type="transmembrane region" description="Helical" evidence="5">
    <location>
        <begin position="300"/>
        <end position="329"/>
    </location>
</feature>
<feature type="transmembrane region" description="Helical" evidence="5">
    <location>
        <begin position="89"/>
        <end position="107"/>
    </location>
</feature>
<dbReference type="Pfam" id="PF00916">
    <property type="entry name" value="Sulfate_transp"/>
    <property type="match status" value="2"/>
</dbReference>
<evidence type="ECO:0000256" key="3">
    <source>
        <dbReference type="ARBA" id="ARBA00022989"/>
    </source>
</evidence>
<dbReference type="AlphaFoldDB" id="A0A0M5JAZ9"/>
<dbReference type="CDD" id="cd07042">
    <property type="entry name" value="STAS_SulP_like_sulfate_transporter"/>
    <property type="match status" value="1"/>
</dbReference>
<evidence type="ECO:0000313" key="7">
    <source>
        <dbReference type="EMBL" id="ALC80281.1"/>
    </source>
</evidence>
<evidence type="ECO:0000256" key="2">
    <source>
        <dbReference type="ARBA" id="ARBA00022692"/>
    </source>
</evidence>
<dbReference type="EMBL" id="CP012600">
    <property type="protein sequence ID" value="ALC80281.1"/>
    <property type="molecule type" value="Genomic_DNA"/>
</dbReference>
<dbReference type="InterPro" id="IPR011547">
    <property type="entry name" value="SLC26A/SulP_dom"/>
</dbReference>
<protein>
    <submittedName>
        <fullName evidence="7">Sulfate transporter</fullName>
    </submittedName>
</protein>
<feature type="transmembrane region" description="Helical" evidence="5">
    <location>
        <begin position="350"/>
        <end position="383"/>
    </location>
</feature>
<dbReference type="GO" id="GO:0016020">
    <property type="term" value="C:membrane"/>
    <property type="evidence" value="ECO:0007669"/>
    <property type="project" value="UniProtKB-SubCell"/>
</dbReference>
<dbReference type="PROSITE" id="PS50801">
    <property type="entry name" value="STAS"/>
    <property type="match status" value="1"/>
</dbReference>
<dbReference type="Pfam" id="PF01740">
    <property type="entry name" value="STAS"/>
    <property type="match status" value="1"/>
</dbReference>
<dbReference type="PANTHER" id="PTHR43310">
    <property type="entry name" value="SULFATE TRANSPORTER YBAR-RELATED"/>
    <property type="match status" value="1"/>
</dbReference>
<feature type="domain" description="STAS" evidence="6">
    <location>
        <begin position="400"/>
        <end position="465"/>
    </location>
</feature>
<evidence type="ECO:0000313" key="8">
    <source>
        <dbReference type="Proteomes" id="UP000067625"/>
    </source>
</evidence>
<evidence type="ECO:0000259" key="6">
    <source>
        <dbReference type="PROSITE" id="PS50801"/>
    </source>
</evidence>
<comment type="subcellular location">
    <subcellularLocation>
        <location evidence="1">Membrane</location>
        <topology evidence="1">Multi-pass membrane protein</topology>
    </subcellularLocation>
</comment>
<dbReference type="SUPFAM" id="SSF52091">
    <property type="entry name" value="SpoIIaa-like"/>
    <property type="match status" value="1"/>
</dbReference>
<keyword evidence="3 5" id="KW-1133">Transmembrane helix</keyword>
<sequence>MTVLQDIKPNFTSIRLNVMAGITTVLALIPDSLAFAFIAGVNPMISIYSTISILILISIFGGRPGMVSATAGSMAVLMTALVAENGIEYLFAATILTGIIQLLMGAFRLGKLMRFVPHSVITAFVNSLAILIFLAQLHYFEDQSWGMYVMIAGTLLVIYLIPKFTSVVPSPLVAIVIMTLVYSFLPGGNLQTVGDLANLSTSLPLPHVPNIPFTLDTLWVILPTSLSLAIVGYAETLLTQSKIDEMTDTKTSKDKEIRGQGIANTATGFIGGMAGCALVAESYLNVKNGGTTRLSTIVSGVVFLLFIFVFSDLVSMIPIAALVGVMFYVCSEIFDWDYLRNIRNTPISEVVIMVTTVLVVLATHNLAIGVLIGVLLSVLQYAYKSAKLEVTNDWNGEEKVYHVKGQLFFVTAETLKEKIDLTDNSKMVCIDLSLAHVWDHSAHMALDNISSSLVDKGKKVRFHGW</sequence>
<feature type="transmembrane region" description="Helical" evidence="5">
    <location>
        <begin position="168"/>
        <end position="185"/>
    </location>
</feature>
<feature type="transmembrane region" description="Helical" evidence="5">
    <location>
        <begin position="12"/>
        <end position="29"/>
    </location>
</feature>
<accession>A0A0M5JAZ9</accession>
<dbReference type="InterPro" id="IPR036513">
    <property type="entry name" value="STAS_dom_sf"/>
</dbReference>
<name>A0A0M5JAZ9_9BACI</name>
<reference evidence="7 8" key="2">
    <citation type="journal article" date="2016" name="Int. J. Syst. Evol. Microbiol.">
        <title>Bacillus gobiensis sp. nov., isolated from a soil sample.</title>
        <authorList>
            <person name="Liu B."/>
            <person name="Liu G.H."/>
            <person name="Cetin S."/>
            <person name="Schumann P."/>
            <person name="Pan Z.Z."/>
            <person name="Chen Q.Q."/>
        </authorList>
    </citation>
    <scope>NUCLEOTIDE SEQUENCE [LARGE SCALE GENOMIC DNA]</scope>
    <source>
        <strain evidence="7 8">FJAT-4402</strain>
    </source>
</reference>
<dbReference type="RefSeq" id="WP_053602005.1">
    <property type="nucleotide sequence ID" value="NZ_CP012600.1"/>
</dbReference>
<dbReference type="PATRIC" id="fig|1441095.3.peg.159"/>
<dbReference type="OrthoDB" id="9771198at2"/>
<dbReference type="STRING" id="1441095.AM592_00700"/>
<keyword evidence="2 5" id="KW-0812">Transmembrane</keyword>
<feature type="transmembrane region" description="Helical" evidence="5">
    <location>
        <begin position="35"/>
        <end position="59"/>
    </location>
</feature>
<organism evidence="7 8">
    <name type="scientific">Bacillus gobiensis</name>
    <dbReference type="NCBI Taxonomy" id="1441095"/>
    <lineage>
        <taxon>Bacteria</taxon>
        <taxon>Bacillati</taxon>
        <taxon>Bacillota</taxon>
        <taxon>Bacilli</taxon>
        <taxon>Bacillales</taxon>
        <taxon>Bacillaceae</taxon>
        <taxon>Bacillus</taxon>
    </lineage>
</organism>
<dbReference type="Proteomes" id="UP000067625">
    <property type="component" value="Chromosome"/>
</dbReference>
<dbReference type="InterPro" id="IPR002645">
    <property type="entry name" value="STAS_dom"/>
</dbReference>
<dbReference type="PANTHER" id="PTHR43310:SF1">
    <property type="entry name" value="SULFATE TRANSPORTER YBAR-RELATED"/>
    <property type="match status" value="1"/>
</dbReference>
<feature type="transmembrane region" description="Helical" evidence="5">
    <location>
        <begin position="218"/>
        <end position="238"/>
    </location>
</feature>